<evidence type="ECO:0000256" key="5">
    <source>
        <dbReference type="ARBA" id="ARBA00023180"/>
    </source>
</evidence>
<name>A0A9P7Z0H9_9HELO</name>
<evidence type="ECO:0000313" key="10">
    <source>
        <dbReference type="Proteomes" id="UP000887226"/>
    </source>
</evidence>
<evidence type="ECO:0000256" key="6">
    <source>
        <dbReference type="SAM" id="SignalP"/>
    </source>
</evidence>
<dbReference type="Proteomes" id="UP000887226">
    <property type="component" value="Unassembled WGS sequence"/>
</dbReference>
<evidence type="ECO:0000313" key="9">
    <source>
        <dbReference type="EMBL" id="KAG9242852.1"/>
    </source>
</evidence>
<evidence type="ECO:0000256" key="4">
    <source>
        <dbReference type="ARBA" id="ARBA00022801"/>
    </source>
</evidence>
<proteinExistence type="inferred from homology"/>
<dbReference type="Gene3D" id="2.70.98.40">
    <property type="entry name" value="Glycoside hydrolase, family 65, N-terminal domain"/>
    <property type="match status" value="1"/>
</dbReference>
<dbReference type="Pfam" id="PF03632">
    <property type="entry name" value="Glyco_hydro_65m"/>
    <property type="match status" value="1"/>
</dbReference>
<comment type="catalytic activity">
    <reaction evidence="1">
        <text>alpha,alpha-trehalose + H2O = alpha-D-glucose + beta-D-glucose</text>
        <dbReference type="Rhea" id="RHEA:32675"/>
        <dbReference type="ChEBI" id="CHEBI:15377"/>
        <dbReference type="ChEBI" id="CHEBI:15903"/>
        <dbReference type="ChEBI" id="CHEBI:16551"/>
        <dbReference type="ChEBI" id="CHEBI:17925"/>
        <dbReference type="EC" id="3.2.1.28"/>
    </reaction>
</comment>
<dbReference type="PANTHER" id="PTHR11051:SF8">
    <property type="entry name" value="PROTEIN-GLUCOSYLGALACTOSYLHYDROXYLYSINE GLUCOSIDASE"/>
    <property type="match status" value="1"/>
</dbReference>
<dbReference type="Pfam" id="PF03636">
    <property type="entry name" value="Glyco_hydro_65N"/>
    <property type="match status" value="1"/>
</dbReference>
<keyword evidence="6" id="KW-0732">Signal</keyword>
<feature type="chain" id="PRO_5040339763" description="alpha,alpha-trehalase" evidence="6">
    <location>
        <begin position="21"/>
        <end position="998"/>
    </location>
</feature>
<dbReference type="GO" id="GO:0004555">
    <property type="term" value="F:alpha,alpha-trehalase activity"/>
    <property type="evidence" value="ECO:0007669"/>
    <property type="project" value="UniProtKB-EC"/>
</dbReference>
<protein>
    <recommendedName>
        <fullName evidence="3">alpha,alpha-trehalase</fullName>
        <ecNumber evidence="3">3.2.1.28</ecNumber>
    </recommendedName>
</protein>
<dbReference type="OrthoDB" id="200349at2759"/>
<dbReference type="Gene3D" id="1.50.10.10">
    <property type="match status" value="1"/>
</dbReference>
<keyword evidence="4 9" id="KW-0378">Hydrolase</keyword>
<dbReference type="GO" id="GO:0005993">
    <property type="term" value="P:trehalose catabolic process"/>
    <property type="evidence" value="ECO:0007669"/>
    <property type="project" value="TreeGrafter"/>
</dbReference>
<keyword evidence="10" id="KW-1185">Reference proteome</keyword>
<feature type="domain" description="Glycoside hydrolase family 65 central catalytic" evidence="7">
    <location>
        <begin position="384"/>
        <end position="571"/>
    </location>
</feature>
<dbReference type="InterPro" id="IPR012341">
    <property type="entry name" value="6hp_glycosidase-like_sf"/>
</dbReference>
<dbReference type="GO" id="GO:0009277">
    <property type="term" value="C:fungal-type cell wall"/>
    <property type="evidence" value="ECO:0007669"/>
    <property type="project" value="TreeGrafter"/>
</dbReference>
<comment type="similarity">
    <text evidence="2">Belongs to the glycosyl hydrolase 65 family.</text>
</comment>
<dbReference type="FunFam" id="1.50.10.10:FF:000032">
    <property type="entry name" value="Vacuolar acid trehalase"/>
    <property type="match status" value="1"/>
</dbReference>
<dbReference type="EMBL" id="MU254029">
    <property type="protein sequence ID" value="KAG9242852.1"/>
    <property type="molecule type" value="Genomic_DNA"/>
</dbReference>
<dbReference type="AlphaFoldDB" id="A0A9P7Z0H9"/>
<feature type="domain" description="Glycoside hydrolase family 65 N-terminal" evidence="8">
    <location>
        <begin position="48"/>
        <end position="314"/>
    </location>
</feature>
<evidence type="ECO:0000259" key="8">
    <source>
        <dbReference type="Pfam" id="PF03636"/>
    </source>
</evidence>
<dbReference type="EC" id="3.2.1.28" evidence="3"/>
<gene>
    <name evidence="9" type="ORF">BJ878DRAFT_148263</name>
</gene>
<dbReference type="InterPro" id="IPR005195">
    <property type="entry name" value="Glyco_hydro_65_M"/>
</dbReference>
<dbReference type="InterPro" id="IPR037018">
    <property type="entry name" value="GH65_N"/>
</dbReference>
<accession>A0A9P7Z0H9</accession>
<organism evidence="9 10">
    <name type="scientific">Calycina marina</name>
    <dbReference type="NCBI Taxonomy" id="1763456"/>
    <lineage>
        <taxon>Eukaryota</taxon>
        <taxon>Fungi</taxon>
        <taxon>Dikarya</taxon>
        <taxon>Ascomycota</taxon>
        <taxon>Pezizomycotina</taxon>
        <taxon>Leotiomycetes</taxon>
        <taxon>Helotiales</taxon>
        <taxon>Pezizellaceae</taxon>
        <taxon>Calycina</taxon>
    </lineage>
</organism>
<evidence type="ECO:0000256" key="3">
    <source>
        <dbReference type="ARBA" id="ARBA00012757"/>
    </source>
</evidence>
<reference evidence="9" key="1">
    <citation type="journal article" date="2021" name="IMA Fungus">
        <title>Genomic characterization of three marine fungi, including Emericellopsis atlantica sp. nov. with signatures of a generalist lifestyle and marine biomass degradation.</title>
        <authorList>
            <person name="Hagestad O.C."/>
            <person name="Hou L."/>
            <person name="Andersen J.H."/>
            <person name="Hansen E.H."/>
            <person name="Altermark B."/>
            <person name="Li C."/>
            <person name="Kuhnert E."/>
            <person name="Cox R.J."/>
            <person name="Crous P.W."/>
            <person name="Spatafora J.W."/>
            <person name="Lail K."/>
            <person name="Amirebrahimi M."/>
            <person name="Lipzen A."/>
            <person name="Pangilinan J."/>
            <person name="Andreopoulos W."/>
            <person name="Hayes R.D."/>
            <person name="Ng V."/>
            <person name="Grigoriev I.V."/>
            <person name="Jackson S.A."/>
            <person name="Sutton T.D.S."/>
            <person name="Dobson A.D.W."/>
            <person name="Rama T."/>
        </authorList>
    </citation>
    <scope>NUCLEOTIDE SEQUENCE</scope>
    <source>
        <strain evidence="9">TRa3180A</strain>
    </source>
</reference>
<dbReference type="GO" id="GO:0030246">
    <property type="term" value="F:carbohydrate binding"/>
    <property type="evidence" value="ECO:0007669"/>
    <property type="project" value="InterPro"/>
</dbReference>
<dbReference type="InterPro" id="IPR008928">
    <property type="entry name" value="6-hairpin_glycosidase_sf"/>
</dbReference>
<comment type="caution">
    <text evidence="9">The sequence shown here is derived from an EMBL/GenBank/DDBJ whole genome shotgun (WGS) entry which is preliminary data.</text>
</comment>
<evidence type="ECO:0000256" key="2">
    <source>
        <dbReference type="ARBA" id="ARBA00006768"/>
    </source>
</evidence>
<dbReference type="PANTHER" id="PTHR11051">
    <property type="entry name" value="GLYCOSYL HYDROLASE-RELATED"/>
    <property type="match status" value="1"/>
</dbReference>
<dbReference type="SUPFAM" id="SSF48208">
    <property type="entry name" value="Six-hairpin glycosidases"/>
    <property type="match status" value="1"/>
</dbReference>
<feature type="signal peptide" evidence="6">
    <location>
        <begin position="1"/>
        <end position="20"/>
    </location>
</feature>
<evidence type="ECO:0000259" key="7">
    <source>
        <dbReference type="Pfam" id="PF03632"/>
    </source>
</evidence>
<dbReference type="InterPro" id="IPR011013">
    <property type="entry name" value="Gal_mutarotase_sf_dom"/>
</dbReference>
<sequence>MLFLYRCALAVLVTVSSARADTDFSTTSGLVSWNQKNWSLTTNTYIPGQYQARVSLANGYVGASLASSGPFFEKDVNQTDANGVSPSNGWPLFDDRISFTTIAGFFNIQQNASGSNYPWLNQYGWESFIAGIPHSTAIIFAFGDDYLDATASNTTISNFEQSLSFKTGVSTWSYTWSPAGCAESFNVTYSTFFSRARPNVIAVSASITPSVDIDGTVTDLLDGRSALRTYLDKKGMADDSIIYSSVHPTGRAYVTAHVISCANFSNKFTDTTSRAQAAGAYVSQDESTIGQTWAISLKKGETATFYKYVGVASTDKNPLAEAVAYGAQASASAVGWDALLAEHIAAWGEILTESSVDNFTDPATGDLPDDQTIESLQIASVANTFYLLQNLQPEGSGLNDWSVSVGGLYSDSYAGMVFWDADIWMAPGVNLAFPDYAKQISNFRQKQYPQALKNAAFNDYPNGSALYSWTSAAFGNCTGTGPCVDYQYHLNHDIALNMLQQFNITNNATWFNGGPAQVIDSVAISTSHLLELNTTDNSYWIYNATDPDEYANNVNNTAFTLAAAARVLKEANYLRGTNRNATWDEQADGIAISNSDSDITLEFQGMNNSAAVKQADIVLLTYPLGFMGTSENPYEVAEELIDLDYYANRQSPNGPAMTYSIFAINANALSPSGCSVYTYTLNGFLPYLRAPWYQFSEQSVDDPDTNGDTKPAFPFLTGHGGANQIVPFGFLGIRTDQPMLFIDPALPPQIPYVKVRTFHYAGATLSAFINSTHTVLTRLATPKSSTLVDKYANTTLTFNVGKPSTNSNSYVPYAISVNQTITVANRVYWQIKSMSNNLLQCLPATSSAATVAGQFAVAALDGASSTRWQPFTNETASLTVNMTSVPFAPVASIMFDWGSRPPKSATVYLRNSSSGSTDDYGDVSIRITNLVPNLPYNATIAASVDGSKVDPVVGNSTNYTVEAGIWSGRYARLEIEGCFEEDGAGATVGEFAIVTGTA</sequence>
<dbReference type="SUPFAM" id="SSF74650">
    <property type="entry name" value="Galactose mutarotase-like"/>
    <property type="match status" value="1"/>
</dbReference>
<evidence type="ECO:0000256" key="1">
    <source>
        <dbReference type="ARBA" id="ARBA00001576"/>
    </source>
</evidence>
<dbReference type="InterPro" id="IPR005196">
    <property type="entry name" value="Glyco_hydro_65_N"/>
</dbReference>
<keyword evidence="5" id="KW-0325">Glycoprotein</keyword>